<dbReference type="EMBL" id="JACEEZ010011921">
    <property type="protein sequence ID" value="KAG0721037.1"/>
    <property type="molecule type" value="Genomic_DNA"/>
</dbReference>
<evidence type="ECO:0000313" key="2">
    <source>
        <dbReference type="EMBL" id="KAG0721037.1"/>
    </source>
</evidence>
<feature type="region of interest" description="Disordered" evidence="1">
    <location>
        <begin position="152"/>
        <end position="175"/>
    </location>
</feature>
<dbReference type="AlphaFoldDB" id="A0A8J5CWP6"/>
<gene>
    <name evidence="2" type="ORF">GWK47_047265</name>
</gene>
<name>A0A8J5CWP6_CHIOP</name>
<evidence type="ECO:0000313" key="3">
    <source>
        <dbReference type="Proteomes" id="UP000770661"/>
    </source>
</evidence>
<organism evidence="2 3">
    <name type="scientific">Chionoecetes opilio</name>
    <name type="common">Atlantic snow crab</name>
    <name type="synonym">Cancer opilio</name>
    <dbReference type="NCBI Taxonomy" id="41210"/>
    <lineage>
        <taxon>Eukaryota</taxon>
        <taxon>Metazoa</taxon>
        <taxon>Ecdysozoa</taxon>
        <taxon>Arthropoda</taxon>
        <taxon>Crustacea</taxon>
        <taxon>Multicrustacea</taxon>
        <taxon>Malacostraca</taxon>
        <taxon>Eumalacostraca</taxon>
        <taxon>Eucarida</taxon>
        <taxon>Decapoda</taxon>
        <taxon>Pleocyemata</taxon>
        <taxon>Brachyura</taxon>
        <taxon>Eubrachyura</taxon>
        <taxon>Majoidea</taxon>
        <taxon>Majidae</taxon>
        <taxon>Chionoecetes</taxon>
    </lineage>
</organism>
<accession>A0A8J5CWP6</accession>
<dbReference type="Proteomes" id="UP000770661">
    <property type="component" value="Unassembled WGS sequence"/>
</dbReference>
<evidence type="ECO:0000256" key="1">
    <source>
        <dbReference type="SAM" id="MobiDB-lite"/>
    </source>
</evidence>
<dbReference type="PANTHER" id="PTHR46704">
    <property type="entry name" value="CXC DOMAIN-CONTAINING PROTEIN-RELATED"/>
    <property type="match status" value="1"/>
</dbReference>
<dbReference type="OrthoDB" id="8195485at2759"/>
<reference evidence="2" key="1">
    <citation type="submission" date="2020-07" db="EMBL/GenBank/DDBJ databases">
        <title>The High-quality genome of the commercially important snow crab, Chionoecetes opilio.</title>
        <authorList>
            <person name="Jeong J.-H."/>
            <person name="Ryu S."/>
        </authorList>
    </citation>
    <scope>NUCLEOTIDE SEQUENCE</scope>
    <source>
        <strain evidence="2">MADBK_172401_WGS</strain>
        <tissue evidence="2">Digestive gland</tissue>
    </source>
</reference>
<protein>
    <recommendedName>
        <fullName evidence="4">Tesmin/TSO1-like CXC domain-containing protein</fullName>
    </recommendedName>
</protein>
<sequence>MLQNFTCTLYGCKLKDPTVNDLRYMLFSSRKGELESFQLPPCSDCSFKFKHSQRANYQTAIWKRSIIRETNIPSPGGYGWTLDAQSIYIDWMDSCPELTPVGARPPAPECVLELLSCKCKRVCKARDCPYMINGLRCSEMCQLQGCSNQAMDAASDDTDDNTSHSESLDEDEDDY</sequence>
<proteinExistence type="predicted"/>
<evidence type="ECO:0008006" key="4">
    <source>
        <dbReference type="Google" id="ProtNLM"/>
    </source>
</evidence>
<dbReference type="PANTHER" id="PTHR46704:SF9">
    <property type="entry name" value="BHLH DOMAIN-CONTAINING PROTEIN"/>
    <property type="match status" value="1"/>
</dbReference>
<comment type="caution">
    <text evidence="2">The sequence shown here is derived from an EMBL/GenBank/DDBJ whole genome shotgun (WGS) entry which is preliminary data.</text>
</comment>
<keyword evidence="3" id="KW-1185">Reference proteome</keyword>